<dbReference type="AlphaFoldDB" id="W0V6T4"/>
<dbReference type="HOGENOM" id="CLU_064076_8_2_4"/>
<reference evidence="4 5" key="1">
    <citation type="journal article" date="2015" name="Genome Announc.">
        <title>Genome Sequence of Mushroom Soft-Rot Pathogen Janthinobacterium agaricidamnosum.</title>
        <authorList>
            <person name="Graupner K."/>
            <person name="Lackner G."/>
            <person name="Hertweck C."/>
        </authorList>
    </citation>
    <scope>NUCLEOTIDE SEQUENCE [LARGE SCALE GENOMIC DNA]</scope>
    <source>
        <strain evidence="5">NBRC 102515 / DSM 9628</strain>
    </source>
</reference>
<dbReference type="PANTHER" id="PTHR35936:SF25">
    <property type="entry name" value="ABC TRANSPORTER SUBSTRATE-BINDING PROTEIN"/>
    <property type="match status" value="1"/>
</dbReference>
<name>W0V6T4_9BURK</name>
<dbReference type="SUPFAM" id="SSF53850">
    <property type="entry name" value="Periplasmic binding protein-like II"/>
    <property type="match status" value="1"/>
</dbReference>
<dbReference type="KEGG" id="jag:GJA_2323"/>
<feature type="signal peptide" evidence="2">
    <location>
        <begin position="1"/>
        <end position="33"/>
    </location>
</feature>
<evidence type="ECO:0000313" key="5">
    <source>
        <dbReference type="Proteomes" id="UP000027604"/>
    </source>
</evidence>
<sequence length="263" mass="29365">MRITPYRRGNVFPLKLRCLLAALSLAACWPLQAREWQVAGTHFERIYQLDKDGDYTGMGPDIIRQVAAQLGDTVSFKIYPWARAQALVAQGKADILVGPYKSARRQARMAFSERPFYQDQMVLYARADSGFAWNGDYASLAGKRIVVLNGWLYGEAFEHATSSNGARISIANTVENGLKMLMYNHVDVFASNHRNTEPVIAHLGYGARIAPLAGVIEVQNGYFAFPKRPSSDALRLRFDQAFNALADSGELKKLGRRYEVTVP</sequence>
<keyword evidence="1 2" id="KW-0732">Signal</keyword>
<dbReference type="RefSeq" id="WP_242404510.1">
    <property type="nucleotide sequence ID" value="NZ_BCTH01000088.1"/>
</dbReference>
<dbReference type="STRING" id="1349767.GJA_2323"/>
<keyword evidence="5" id="KW-1185">Reference proteome</keyword>
<organism evidence="4 5">
    <name type="scientific">Janthinobacterium agaricidamnosum NBRC 102515 = DSM 9628</name>
    <dbReference type="NCBI Taxonomy" id="1349767"/>
    <lineage>
        <taxon>Bacteria</taxon>
        <taxon>Pseudomonadati</taxon>
        <taxon>Pseudomonadota</taxon>
        <taxon>Betaproteobacteria</taxon>
        <taxon>Burkholderiales</taxon>
        <taxon>Oxalobacteraceae</taxon>
        <taxon>Janthinobacterium</taxon>
    </lineage>
</organism>
<evidence type="ECO:0000256" key="2">
    <source>
        <dbReference type="SAM" id="SignalP"/>
    </source>
</evidence>
<gene>
    <name evidence="4" type="ORF">GJA_2323</name>
</gene>
<dbReference type="EMBL" id="HG322949">
    <property type="protein sequence ID" value="CDG82957.1"/>
    <property type="molecule type" value="Genomic_DNA"/>
</dbReference>
<dbReference type="PATRIC" id="fig|1349767.4.peg.4066"/>
<dbReference type="eggNOG" id="COG0834">
    <property type="taxonomic scope" value="Bacteria"/>
</dbReference>
<dbReference type="InterPro" id="IPR001638">
    <property type="entry name" value="Solute-binding_3/MltF_N"/>
</dbReference>
<dbReference type="Proteomes" id="UP000027604">
    <property type="component" value="Chromosome I"/>
</dbReference>
<proteinExistence type="predicted"/>
<feature type="domain" description="Solute-binding protein family 3/N-terminal" evidence="3">
    <location>
        <begin position="45"/>
        <end position="262"/>
    </location>
</feature>
<dbReference type="Gene3D" id="3.40.190.10">
    <property type="entry name" value="Periplasmic binding protein-like II"/>
    <property type="match status" value="2"/>
</dbReference>
<dbReference type="SMART" id="SM00062">
    <property type="entry name" value="PBPb"/>
    <property type="match status" value="1"/>
</dbReference>
<dbReference type="PROSITE" id="PS51257">
    <property type="entry name" value="PROKAR_LIPOPROTEIN"/>
    <property type="match status" value="1"/>
</dbReference>
<evidence type="ECO:0000259" key="3">
    <source>
        <dbReference type="SMART" id="SM00062"/>
    </source>
</evidence>
<protein>
    <recommendedName>
        <fullName evidence="3">Solute-binding protein family 3/N-terminal domain-containing protein</fullName>
    </recommendedName>
</protein>
<evidence type="ECO:0000313" key="4">
    <source>
        <dbReference type="EMBL" id="CDG82957.1"/>
    </source>
</evidence>
<feature type="chain" id="PRO_5004797419" description="Solute-binding protein family 3/N-terminal domain-containing protein" evidence="2">
    <location>
        <begin position="34"/>
        <end position="263"/>
    </location>
</feature>
<dbReference type="PANTHER" id="PTHR35936">
    <property type="entry name" value="MEMBRANE-BOUND LYTIC MUREIN TRANSGLYCOSYLASE F"/>
    <property type="match status" value="1"/>
</dbReference>
<accession>W0V6T4</accession>
<dbReference type="Pfam" id="PF00497">
    <property type="entry name" value="SBP_bac_3"/>
    <property type="match status" value="1"/>
</dbReference>
<evidence type="ECO:0000256" key="1">
    <source>
        <dbReference type="ARBA" id="ARBA00022729"/>
    </source>
</evidence>